<dbReference type="OrthoDB" id="460413at2"/>
<keyword evidence="1" id="KW-0489">Methyltransferase</keyword>
<dbReference type="EC" id="2.1.1.285" evidence="1"/>
<keyword evidence="2" id="KW-1185">Reference proteome</keyword>
<dbReference type="RefSeq" id="WP_144875897.1">
    <property type="nucleotide sequence ID" value="NZ_LR214361.1"/>
</dbReference>
<organism evidence="1 2">
    <name type="scientific">Hyella patelloides LEGE 07179</name>
    <dbReference type="NCBI Taxonomy" id="945734"/>
    <lineage>
        <taxon>Bacteria</taxon>
        <taxon>Bacillati</taxon>
        <taxon>Cyanobacteriota</taxon>
        <taxon>Cyanophyceae</taxon>
        <taxon>Pleurocapsales</taxon>
        <taxon>Hyellaceae</taxon>
        <taxon>Hyella</taxon>
    </lineage>
</organism>
<dbReference type="InterPro" id="IPR008884">
    <property type="entry name" value="TylF_MeTrfase"/>
</dbReference>
<sequence length="289" mass="32783">MQNYTSLLEKTPTTNTSTSLYLDLMKRCVTDWIYLDSKVDSNIPFFTAIKVLIFALRRGKNPLEWLNDFGAENIVEKNRIGGETPFPGRAHTMIGFKRLDTLQKCVEDVLENDIPGDFLEAGVWRGGACIFMRAILQAYGIKDRQIWVADSFQGVPAPNAKKYPQDAGWWFHLIDEVAVPLKQVKANFSRYGLLDEQVKFIKGWFSDTLPSAPVEQLAVIRADGDLYESTMDILTNLYPKLSVGGYVIIDDYGIVDACQKAVDDFRQANGIEDELISTDGYEHYWKKTK</sequence>
<gene>
    <name evidence="1" type="primary">novP</name>
    <name evidence="1" type="ORF">H1P_6270011</name>
</gene>
<dbReference type="InterPro" id="IPR029063">
    <property type="entry name" value="SAM-dependent_MTases_sf"/>
</dbReference>
<evidence type="ECO:0000313" key="1">
    <source>
        <dbReference type="EMBL" id="VEP17549.1"/>
    </source>
</evidence>
<protein>
    <submittedName>
        <fullName evidence="1">Demethyldecarbamoylnovobiocin O-methyltransferase</fullName>
        <ecNumber evidence="1">2.1.1.285</ecNumber>
    </submittedName>
</protein>
<name>A0A563W1G4_9CYAN</name>
<proteinExistence type="predicted"/>
<dbReference type="Pfam" id="PF05711">
    <property type="entry name" value="TylF"/>
    <property type="match status" value="1"/>
</dbReference>
<dbReference type="Gene3D" id="3.40.50.150">
    <property type="entry name" value="Vaccinia Virus protein VP39"/>
    <property type="match status" value="1"/>
</dbReference>
<dbReference type="GO" id="GO:0032259">
    <property type="term" value="P:methylation"/>
    <property type="evidence" value="ECO:0007669"/>
    <property type="project" value="UniProtKB-KW"/>
</dbReference>
<accession>A0A563W1G4</accession>
<evidence type="ECO:0000313" key="2">
    <source>
        <dbReference type="Proteomes" id="UP000320055"/>
    </source>
</evidence>
<dbReference type="SUPFAM" id="SSF53335">
    <property type="entry name" value="S-adenosyl-L-methionine-dependent methyltransferases"/>
    <property type="match status" value="1"/>
</dbReference>
<dbReference type="EMBL" id="CAACVJ010000587">
    <property type="protein sequence ID" value="VEP17549.1"/>
    <property type="molecule type" value="Genomic_DNA"/>
</dbReference>
<reference evidence="1 2" key="1">
    <citation type="submission" date="2019-01" db="EMBL/GenBank/DDBJ databases">
        <authorList>
            <person name="Brito A."/>
        </authorList>
    </citation>
    <scope>NUCLEOTIDE SEQUENCE [LARGE SCALE GENOMIC DNA]</scope>
    <source>
        <strain evidence="1">1</strain>
    </source>
</reference>
<dbReference type="Proteomes" id="UP000320055">
    <property type="component" value="Unassembled WGS sequence"/>
</dbReference>
<keyword evidence="1" id="KW-0808">Transferase</keyword>
<dbReference type="AlphaFoldDB" id="A0A563W1G4"/>
<dbReference type="PANTHER" id="PTHR40036">
    <property type="entry name" value="MACROCIN O-METHYLTRANSFERASE"/>
    <property type="match status" value="1"/>
</dbReference>
<dbReference type="PANTHER" id="PTHR40036:SF1">
    <property type="entry name" value="MACROCIN O-METHYLTRANSFERASE"/>
    <property type="match status" value="1"/>
</dbReference>
<dbReference type="GO" id="GO:0008168">
    <property type="term" value="F:methyltransferase activity"/>
    <property type="evidence" value="ECO:0007669"/>
    <property type="project" value="UniProtKB-KW"/>
</dbReference>